<name>A0ABV3Z1R2_9PROT</name>
<dbReference type="GO" id="GO:0005524">
    <property type="term" value="F:ATP binding"/>
    <property type="evidence" value="ECO:0007669"/>
    <property type="project" value="UniProtKB-KW"/>
</dbReference>
<gene>
    <name evidence="7" type="ORF">ABFZ84_02735</name>
</gene>
<evidence type="ECO:0000256" key="1">
    <source>
        <dbReference type="ARBA" id="ARBA00022448"/>
    </source>
</evidence>
<dbReference type="PANTHER" id="PTHR42794">
    <property type="entry name" value="HEMIN IMPORT ATP-BINDING PROTEIN HMUV"/>
    <property type="match status" value="1"/>
</dbReference>
<comment type="function">
    <text evidence="5">Part of the ABC transporter complex HmuTUV involved in hemin import. Responsible for energy coupling to the transport system.</text>
</comment>
<dbReference type="EMBL" id="JBEHZE010000001">
    <property type="protein sequence ID" value="MEX6632453.1"/>
    <property type="molecule type" value="Genomic_DNA"/>
</dbReference>
<dbReference type="PROSITE" id="PS50893">
    <property type="entry name" value="ABC_TRANSPORTER_2"/>
    <property type="match status" value="1"/>
</dbReference>
<dbReference type="Pfam" id="PF00005">
    <property type="entry name" value="ABC_tran"/>
    <property type="match status" value="1"/>
</dbReference>
<keyword evidence="2" id="KW-0547">Nucleotide-binding</keyword>
<keyword evidence="3 7" id="KW-0067">ATP-binding</keyword>
<proteinExistence type="predicted"/>
<keyword evidence="8" id="KW-1185">Reference proteome</keyword>
<dbReference type="InterPro" id="IPR003439">
    <property type="entry name" value="ABC_transporter-like_ATP-bd"/>
</dbReference>
<dbReference type="Gene3D" id="3.40.50.300">
    <property type="entry name" value="P-loop containing nucleotide triphosphate hydrolases"/>
    <property type="match status" value="1"/>
</dbReference>
<dbReference type="SUPFAM" id="SSF52540">
    <property type="entry name" value="P-loop containing nucleoside triphosphate hydrolases"/>
    <property type="match status" value="1"/>
</dbReference>
<comment type="caution">
    <text evidence="7">The sequence shown here is derived from an EMBL/GenBank/DDBJ whole genome shotgun (WGS) entry which is preliminary data.</text>
</comment>
<protein>
    <submittedName>
        <fullName evidence="7">ABC transporter ATP-binding protein</fullName>
    </submittedName>
</protein>
<evidence type="ECO:0000256" key="2">
    <source>
        <dbReference type="ARBA" id="ARBA00022741"/>
    </source>
</evidence>
<dbReference type="CDD" id="cd03214">
    <property type="entry name" value="ABC_Iron-Siderophores_B12_Hemin"/>
    <property type="match status" value="1"/>
</dbReference>
<evidence type="ECO:0000259" key="6">
    <source>
        <dbReference type="PROSITE" id="PS50893"/>
    </source>
</evidence>
<evidence type="ECO:0000256" key="5">
    <source>
        <dbReference type="ARBA" id="ARBA00037066"/>
    </source>
</evidence>
<dbReference type="RefSeq" id="WP_369312377.1">
    <property type="nucleotide sequence ID" value="NZ_JBEHZE010000001.1"/>
</dbReference>
<dbReference type="SMART" id="SM00382">
    <property type="entry name" value="AAA"/>
    <property type="match status" value="1"/>
</dbReference>
<accession>A0ABV3Z1R2</accession>
<keyword evidence="4" id="KW-1278">Translocase</keyword>
<feature type="domain" description="ABC transporter" evidence="6">
    <location>
        <begin position="3"/>
        <end position="237"/>
    </location>
</feature>
<evidence type="ECO:0000313" key="7">
    <source>
        <dbReference type="EMBL" id="MEX6632453.1"/>
    </source>
</evidence>
<keyword evidence="1" id="KW-0813">Transport</keyword>
<sequence length="253" mass="26958">MTINMHSFCVSLGGTEILRNVYLNISPGEFIGLVGPNGAGKSTLLRALAGLQSGDAGQCTVNEQNISELSPIERAKKLAYLPQSRPVYWSMIARDVVALGRFAYGSPLQIDARDAKAVDNALMATGATHLKARPVGELSGGERARIHLARTLAAETPIIIADEPIAALDPAHQLSVMQMLRDKANNGSSVIAALHELPLASRFCTRIIVLDQGRIVGDADAKILPTEVIECTFGVTPMRDQSGIINGLLPKIT</sequence>
<evidence type="ECO:0000256" key="3">
    <source>
        <dbReference type="ARBA" id="ARBA00022840"/>
    </source>
</evidence>
<dbReference type="InterPro" id="IPR027417">
    <property type="entry name" value="P-loop_NTPase"/>
</dbReference>
<dbReference type="InterPro" id="IPR003593">
    <property type="entry name" value="AAA+_ATPase"/>
</dbReference>
<dbReference type="Proteomes" id="UP001560685">
    <property type="component" value="Unassembled WGS sequence"/>
</dbReference>
<dbReference type="PANTHER" id="PTHR42794:SF1">
    <property type="entry name" value="HEMIN IMPORT ATP-BINDING PROTEIN HMUV"/>
    <property type="match status" value="1"/>
</dbReference>
<evidence type="ECO:0000313" key="8">
    <source>
        <dbReference type="Proteomes" id="UP001560685"/>
    </source>
</evidence>
<reference evidence="7 8" key="1">
    <citation type="submission" date="2024-05" db="EMBL/GenBank/DDBJ databases">
        <title>Three bacterial strains, DH-69, EH-24, and ECK-19 isolated from coastal sediments.</title>
        <authorList>
            <person name="Ye Y.-Q."/>
            <person name="Du Z.-J."/>
        </authorList>
    </citation>
    <scope>NUCLEOTIDE SEQUENCE [LARGE SCALE GENOMIC DNA]</scope>
    <source>
        <strain evidence="7 8">ECK-19</strain>
    </source>
</reference>
<organism evidence="7 8">
    <name type="scientific">Hyphococcus lacteus</name>
    <dbReference type="NCBI Taxonomy" id="3143536"/>
    <lineage>
        <taxon>Bacteria</taxon>
        <taxon>Pseudomonadati</taxon>
        <taxon>Pseudomonadota</taxon>
        <taxon>Alphaproteobacteria</taxon>
        <taxon>Parvularculales</taxon>
        <taxon>Parvularculaceae</taxon>
        <taxon>Hyphococcus</taxon>
    </lineage>
</organism>
<evidence type="ECO:0000256" key="4">
    <source>
        <dbReference type="ARBA" id="ARBA00022967"/>
    </source>
</evidence>